<dbReference type="Proteomes" id="UP000651452">
    <property type="component" value="Unassembled WGS sequence"/>
</dbReference>
<protein>
    <submittedName>
        <fullName evidence="1">Uncharacterized protein</fullName>
    </submittedName>
</protein>
<dbReference type="EMBL" id="RZGK01000013">
    <property type="protein sequence ID" value="KAF9694384.1"/>
    <property type="molecule type" value="Genomic_DNA"/>
</dbReference>
<reference evidence="1" key="1">
    <citation type="submission" date="2018-12" db="EMBL/GenBank/DDBJ databases">
        <authorList>
            <person name="Syme R.A."/>
            <person name="Farfan-Caceres L."/>
            <person name="Lichtenzveig J."/>
        </authorList>
    </citation>
    <scope>NUCLEOTIDE SEQUENCE</scope>
    <source>
        <strain evidence="1">Al4</strain>
    </source>
</reference>
<reference evidence="1" key="2">
    <citation type="submission" date="2020-09" db="EMBL/GenBank/DDBJ databases">
        <title>Reference genome assembly for Australian Ascochyta lentis isolate Al4.</title>
        <authorList>
            <person name="Lee R.C."/>
            <person name="Farfan-Caceres L.M."/>
            <person name="Debler J.W."/>
            <person name="Williams A.H."/>
            <person name="Henares B.M."/>
        </authorList>
    </citation>
    <scope>NUCLEOTIDE SEQUENCE</scope>
    <source>
        <strain evidence="1">Al4</strain>
    </source>
</reference>
<gene>
    <name evidence="1" type="ORF">EKO04_007431</name>
</gene>
<accession>A0A8H7IY27</accession>
<evidence type="ECO:0000313" key="1">
    <source>
        <dbReference type="EMBL" id="KAF9694384.1"/>
    </source>
</evidence>
<dbReference type="OrthoDB" id="3776608at2759"/>
<keyword evidence="2" id="KW-1185">Reference proteome</keyword>
<name>A0A8H7IY27_9PLEO</name>
<comment type="caution">
    <text evidence="1">The sequence shown here is derived from an EMBL/GenBank/DDBJ whole genome shotgun (WGS) entry which is preliminary data.</text>
</comment>
<dbReference type="AlphaFoldDB" id="A0A8H7IY27"/>
<evidence type="ECO:0000313" key="2">
    <source>
        <dbReference type="Proteomes" id="UP000651452"/>
    </source>
</evidence>
<proteinExistence type="predicted"/>
<organism evidence="1 2">
    <name type="scientific">Ascochyta lentis</name>
    <dbReference type="NCBI Taxonomy" id="205686"/>
    <lineage>
        <taxon>Eukaryota</taxon>
        <taxon>Fungi</taxon>
        <taxon>Dikarya</taxon>
        <taxon>Ascomycota</taxon>
        <taxon>Pezizomycotina</taxon>
        <taxon>Dothideomycetes</taxon>
        <taxon>Pleosporomycetidae</taxon>
        <taxon>Pleosporales</taxon>
        <taxon>Pleosporineae</taxon>
        <taxon>Didymellaceae</taxon>
        <taxon>Ascochyta</taxon>
    </lineage>
</organism>
<sequence>MPYIINVPEIPRVYVTNNPAIYMDCLAWGWRCESRPFSDSFCKAAREREESRYEADKRAQQLERYWLDGVARRENAKKSMFIANLGITKSLKPFQGFGKHTRHDSVVSVAVVELDSDVEDVELSE</sequence>